<reference evidence="3" key="2">
    <citation type="submission" date="2020-09" db="EMBL/GenBank/DDBJ databases">
        <authorList>
            <person name="Sun Q."/>
            <person name="Zhou Y."/>
        </authorList>
    </citation>
    <scope>NUCLEOTIDE SEQUENCE</scope>
    <source>
        <strain evidence="3">CGMCC 1.15095</strain>
    </source>
</reference>
<dbReference type="InterPro" id="IPR012373">
    <property type="entry name" value="Ferrdict_sens_TM"/>
</dbReference>
<dbReference type="AlphaFoldDB" id="A0A916TPT2"/>
<gene>
    <name evidence="3" type="ORF">GCM10011494_05750</name>
</gene>
<name>A0A916TPT2_9SPHN</name>
<keyword evidence="4" id="KW-1185">Reference proteome</keyword>
<keyword evidence="1" id="KW-1133">Transmembrane helix</keyword>
<dbReference type="Gene3D" id="2.60.120.1440">
    <property type="match status" value="1"/>
</dbReference>
<dbReference type="PANTHER" id="PTHR30273:SF2">
    <property type="entry name" value="PROTEIN FECR"/>
    <property type="match status" value="1"/>
</dbReference>
<dbReference type="GO" id="GO:0016989">
    <property type="term" value="F:sigma factor antagonist activity"/>
    <property type="evidence" value="ECO:0007669"/>
    <property type="project" value="TreeGrafter"/>
</dbReference>
<protein>
    <recommendedName>
        <fullName evidence="2">FecR protein domain-containing protein</fullName>
    </recommendedName>
</protein>
<keyword evidence="1" id="KW-0472">Membrane</keyword>
<dbReference type="PANTHER" id="PTHR30273">
    <property type="entry name" value="PERIPLASMIC SIGNAL SENSOR AND SIGMA FACTOR ACTIVATOR FECR-RELATED"/>
    <property type="match status" value="1"/>
</dbReference>
<organism evidence="3 4">
    <name type="scientific">Novosphingobium endophyticum</name>
    <dbReference type="NCBI Taxonomy" id="1955250"/>
    <lineage>
        <taxon>Bacteria</taxon>
        <taxon>Pseudomonadati</taxon>
        <taxon>Pseudomonadota</taxon>
        <taxon>Alphaproteobacteria</taxon>
        <taxon>Sphingomonadales</taxon>
        <taxon>Sphingomonadaceae</taxon>
        <taxon>Novosphingobium</taxon>
    </lineage>
</organism>
<dbReference type="Pfam" id="PF04773">
    <property type="entry name" value="FecR"/>
    <property type="match status" value="1"/>
</dbReference>
<feature type="domain" description="FecR protein" evidence="2">
    <location>
        <begin position="111"/>
        <end position="202"/>
    </location>
</feature>
<evidence type="ECO:0000313" key="4">
    <source>
        <dbReference type="Proteomes" id="UP000608154"/>
    </source>
</evidence>
<dbReference type="InterPro" id="IPR006860">
    <property type="entry name" value="FecR"/>
</dbReference>
<comment type="caution">
    <text evidence="3">The sequence shown here is derived from an EMBL/GenBank/DDBJ whole genome shotgun (WGS) entry which is preliminary data.</text>
</comment>
<keyword evidence="1" id="KW-0812">Transmembrane</keyword>
<evidence type="ECO:0000313" key="3">
    <source>
        <dbReference type="EMBL" id="GGB90258.1"/>
    </source>
</evidence>
<dbReference type="PIRSF" id="PIRSF018266">
    <property type="entry name" value="FecR"/>
    <property type="match status" value="1"/>
</dbReference>
<evidence type="ECO:0000259" key="2">
    <source>
        <dbReference type="Pfam" id="PF04773"/>
    </source>
</evidence>
<dbReference type="Proteomes" id="UP000608154">
    <property type="component" value="Unassembled WGS sequence"/>
</dbReference>
<dbReference type="EMBL" id="BMHK01000003">
    <property type="protein sequence ID" value="GGB90258.1"/>
    <property type="molecule type" value="Genomic_DNA"/>
</dbReference>
<evidence type="ECO:0000256" key="1">
    <source>
        <dbReference type="SAM" id="Phobius"/>
    </source>
</evidence>
<feature type="transmembrane region" description="Helical" evidence="1">
    <location>
        <begin position="84"/>
        <end position="102"/>
    </location>
</feature>
<reference evidence="3" key="1">
    <citation type="journal article" date="2014" name="Int. J. Syst. Evol. Microbiol.">
        <title>Complete genome sequence of Corynebacterium casei LMG S-19264T (=DSM 44701T), isolated from a smear-ripened cheese.</title>
        <authorList>
            <consortium name="US DOE Joint Genome Institute (JGI-PGF)"/>
            <person name="Walter F."/>
            <person name="Albersmeier A."/>
            <person name="Kalinowski J."/>
            <person name="Ruckert C."/>
        </authorList>
    </citation>
    <scope>NUCLEOTIDE SEQUENCE</scope>
    <source>
        <strain evidence="3">CGMCC 1.15095</strain>
    </source>
</reference>
<proteinExistence type="predicted"/>
<accession>A0A916TPT2</accession>
<dbReference type="RefSeq" id="WP_188768234.1">
    <property type="nucleotide sequence ID" value="NZ_BMHK01000003.1"/>
</dbReference>
<sequence length="314" mass="33658">MANDDTTREQALDWAVRALDPAFEDWEGFSRWLEQDASHARAYDEVAGAVTEATELIAVAPANDDTVEEADAAPQVRSVARRRWLGGALAASIALVSGLALWHGSGRDLYRIETMAGQIHTIALDDGSRIDLAGGSAIELDRDDVRFARLEQGQALFTIRHDDADPFRVAVGENRLVDMGTVFDVRNDRTGLSVAVSEGAVQFNPDGENIRLSPGEMLKTHKDGGGYVVSPIASARVGEWREGRLTFTDAPLEQVAADLTRASGIVFVVARGSGGQPVSGSVLIAPLKDDPRTLGPLLGLAVHAEGDRWIIGAR</sequence>